<keyword evidence="2" id="KW-1185">Reference proteome</keyword>
<evidence type="ECO:0000313" key="1">
    <source>
        <dbReference type="EMBL" id="BBO34299.1"/>
    </source>
</evidence>
<evidence type="ECO:0000313" key="2">
    <source>
        <dbReference type="Proteomes" id="UP000326837"/>
    </source>
</evidence>
<proteinExistence type="predicted"/>
<name>A0A5K7XMK6_9BACT</name>
<dbReference type="RefSeq" id="WP_152099906.1">
    <property type="nucleotide sequence ID" value="NZ_AP021861.1"/>
</dbReference>
<gene>
    <name evidence="1" type="ORF">PLANPX_3911</name>
</gene>
<organism evidence="1 2">
    <name type="scientific">Lacipirellula parvula</name>
    <dbReference type="NCBI Taxonomy" id="2650471"/>
    <lineage>
        <taxon>Bacteria</taxon>
        <taxon>Pseudomonadati</taxon>
        <taxon>Planctomycetota</taxon>
        <taxon>Planctomycetia</taxon>
        <taxon>Pirellulales</taxon>
        <taxon>Lacipirellulaceae</taxon>
        <taxon>Lacipirellula</taxon>
    </lineage>
</organism>
<accession>A0A5K7XMK6</accession>
<sequence>MKALVDRLIQAGHFEEVWTAGVYAGFRGVAVFHNVRGVAFKPIGHETDELFLLVDKMEPAELRETATYIKAELGEDGYYDDEEDDFVFDDVAA</sequence>
<protein>
    <submittedName>
        <fullName evidence="1">Uncharacterized protein</fullName>
    </submittedName>
</protein>
<dbReference type="EMBL" id="AP021861">
    <property type="protein sequence ID" value="BBO34299.1"/>
    <property type="molecule type" value="Genomic_DNA"/>
</dbReference>
<dbReference type="Proteomes" id="UP000326837">
    <property type="component" value="Chromosome"/>
</dbReference>
<dbReference type="AlphaFoldDB" id="A0A5K7XMK6"/>
<reference evidence="2" key="1">
    <citation type="submission" date="2019-10" db="EMBL/GenBank/DDBJ databases">
        <title>Lacipirellula parvula gen. nov., sp. nov., representing a lineage of planctomycetes widespread in freshwater anoxic habitats, and description of the family Lacipirellulaceae.</title>
        <authorList>
            <person name="Dedysh S.N."/>
            <person name="Kulichevskaya I.S."/>
            <person name="Beletsky A.V."/>
            <person name="Rakitin A.L."/>
            <person name="Mardanov A.V."/>
            <person name="Ivanova A.A."/>
            <person name="Saltykova V.X."/>
            <person name="Rijpstra W.I.C."/>
            <person name="Sinninghe Damste J.S."/>
            <person name="Ravin N.V."/>
        </authorList>
    </citation>
    <scope>NUCLEOTIDE SEQUENCE [LARGE SCALE GENOMIC DNA]</scope>
    <source>
        <strain evidence="2">PX69</strain>
    </source>
</reference>
<dbReference type="KEGG" id="lpav:PLANPX_3911"/>